<organism evidence="4 5">
    <name type="scientific">Stylonychia lemnae</name>
    <name type="common">Ciliate</name>
    <dbReference type="NCBI Taxonomy" id="5949"/>
    <lineage>
        <taxon>Eukaryota</taxon>
        <taxon>Sar</taxon>
        <taxon>Alveolata</taxon>
        <taxon>Ciliophora</taxon>
        <taxon>Intramacronucleata</taxon>
        <taxon>Spirotrichea</taxon>
        <taxon>Stichotrichia</taxon>
        <taxon>Sporadotrichida</taxon>
        <taxon>Oxytrichidae</taxon>
        <taxon>Stylonychinae</taxon>
        <taxon>Stylonychia</taxon>
    </lineage>
</organism>
<gene>
    <name evidence="4" type="primary">Contig15865.g16917</name>
    <name evidence="4" type="ORF">STYLEM_11624</name>
</gene>
<evidence type="ECO:0008006" key="6">
    <source>
        <dbReference type="Google" id="ProtNLM"/>
    </source>
</evidence>
<dbReference type="EMBL" id="CCKQ01011052">
    <property type="protein sequence ID" value="CDW82591.1"/>
    <property type="molecule type" value="Genomic_DNA"/>
</dbReference>
<sequence length="1009" mass="116714">MSQRLNQRSAIKALQPPSDIRVSSQSKRKSTQLSIKEQIEREFQVYKQNLQTKIDAASRDDKEQIFSCKDFVKTLHKKDSLDYNHILLYKSIQPFPLRESIEKLKIRDASKIPDPPQAKQVDVMKLNNIREYLSKNQEQAFQHQLKDINSQKGYSVKNFGVGGSDLKELVKTDYLNNLKERMKTGSAASGTGRQIQGSTALTDRLNRQSTQAQFLQDRVGDYDEIIYDSVDFHKQNTFDIHGAGKNNYSQFQENLARQKAKEIALEELRNKLAQQKDSPKKLSDIEKKAEQQPLYFFRNQKPTSIFQKPLAARTASQAVIKIESNRINLFSSPNDYISQNYRHPQKNFLLKDDGYNQSTPLSPVMSPLRKQINSINTALSLNDQNRVKHKKFNDNVQLKPNSIPIFTLTGADLNSNKSNHINSHRTLKPLNSGEEFQDYTSPDNFGKKHQKLRNQTKYQTRSSSKHQNSFNKKNNYSHSKNNNSMNSSQSRQSYHDNMLLQDLLENCDSTTKKLKRERTKITKNKKQVRQIFNQFKNRIRFNLQVNKQESLPEDMLEIKNFRHESQKVEEQKKQLQEIQHLEEMASKYHNWKQKLELKLKQKEEESIKETKQFLDNYKLQKGIEKADKIPARIKSKKLNAILEDKSLIEIYNNFELVSADTCNLIELSTKDIGSGIQSDIINQGKIQKSYDQRITEKFDLSYVPYEINQQTLYLQTTNLLQSVSARSSDNRLRAFATMKDDKSNDANVQSIKIDLKYECGSSIQGVPIVTISLQFDGCPNMILSWQKSCGNDKIEPMTGMYQLDPPYIKNLFQAQSIMYPVIKEFNCLGIEGTQDITLIIPSQFNDYQDIEVIFRKQCSRYSIFHALKQDLKESVAFDIIFILFLLLVVGSGFFCLVIFSKAFQDRGISMHPDYQTQINKASHSVKKNFNKFTRFVNHLIDSRKLSYKNLSQHDNSSFQNETRKNTALNSSSNFDGILTNAFDDEIQIDLNAKQEPIYDNKSESDYGGL</sequence>
<accession>A0A078AL35</accession>
<feature type="compositionally biased region" description="Polar residues" evidence="2">
    <location>
        <begin position="21"/>
        <end position="33"/>
    </location>
</feature>
<keyword evidence="5" id="KW-1185">Reference proteome</keyword>
<keyword evidence="3" id="KW-0812">Transmembrane</keyword>
<feature type="region of interest" description="Disordered" evidence="2">
    <location>
        <begin position="417"/>
        <end position="492"/>
    </location>
</feature>
<feature type="transmembrane region" description="Helical" evidence="3">
    <location>
        <begin position="879"/>
        <end position="899"/>
    </location>
</feature>
<protein>
    <recommendedName>
        <fullName evidence="6">Transmembrane protein</fullName>
    </recommendedName>
</protein>
<dbReference type="AlphaFoldDB" id="A0A078AL35"/>
<evidence type="ECO:0000313" key="4">
    <source>
        <dbReference type="EMBL" id="CDW82591.1"/>
    </source>
</evidence>
<keyword evidence="1" id="KW-0175">Coiled coil</keyword>
<reference evidence="4 5" key="1">
    <citation type="submission" date="2014-06" db="EMBL/GenBank/DDBJ databases">
        <authorList>
            <person name="Swart Estienne"/>
        </authorList>
    </citation>
    <scope>NUCLEOTIDE SEQUENCE [LARGE SCALE GENOMIC DNA]</scope>
    <source>
        <strain evidence="4 5">130c</strain>
    </source>
</reference>
<evidence type="ECO:0000313" key="5">
    <source>
        <dbReference type="Proteomes" id="UP000039865"/>
    </source>
</evidence>
<dbReference type="OrthoDB" id="10685227at2759"/>
<proteinExistence type="predicted"/>
<evidence type="ECO:0000256" key="2">
    <source>
        <dbReference type="SAM" id="MobiDB-lite"/>
    </source>
</evidence>
<keyword evidence="3" id="KW-0472">Membrane</keyword>
<keyword evidence="3" id="KW-1133">Transmembrane helix</keyword>
<feature type="region of interest" description="Disordered" evidence="2">
    <location>
        <begin position="1"/>
        <end position="33"/>
    </location>
</feature>
<dbReference type="Proteomes" id="UP000039865">
    <property type="component" value="Unassembled WGS sequence"/>
</dbReference>
<feature type="compositionally biased region" description="Low complexity" evidence="2">
    <location>
        <begin position="468"/>
        <end position="492"/>
    </location>
</feature>
<feature type="coiled-coil region" evidence="1">
    <location>
        <begin position="558"/>
        <end position="620"/>
    </location>
</feature>
<dbReference type="InParanoid" id="A0A078AL35"/>
<evidence type="ECO:0000256" key="1">
    <source>
        <dbReference type="SAM" id="Coils"/>
    </source>
</evidence>
<feature type="compositionally biased region" description="Polar residues" evidence="2">
    <location>
        <begin position="455"/>
        <end position="467"/>
    </location>
</feature>
<evidence type="ECO:0000256" key="3">
    <source>
        <dbReference type="SAM" id="Phobius"/>
    </source>
</evidence>
<name>A0A078AL35_STYLE</name>